<accession>A0A8J6H491</accession>
<reference evidence="1" key="2">
    <citation type="submission" date="2021-08" db="EMBL/GenBank/DDBJ databases">
        <authorList>
            <person name="Eriksson T."/>
        </authorList>
    </citation>
    <scope>NUCLEOTIDE SEQUENCE</scope>
    <source>
        <strain evidence="1">Stoneville</strain>
        <tissue evidence="1">Whole head</tissue>
    </source>
</reference>
<proteinExistence type="predicted"/>
<organism evidence="1 3">
    <name type="scientific">Tenebrio molitor</name>
    <name type="common">Yellow mealworm beetle</name>
    <dbReference type="NCBI Taxonomy" id="7067"/>
    <lineage>
        <taxon>Eukaryota</taxon>
        <taxon>Metazoa</taxon>
        <taxon>Ecdysozoa</taxon>
        <taxon>Arthropoda</taxon>
        <taxon>Hexapoda</taxon>
        <taxon>Insecta</taxon>
        <taxon>Pterygota</taxon>
        <taxon>Neoptera</taxon>
        <taxon>Endopterygota</taxon>
        <taxon>Coleoptera</taxon>
        <taxon>Polyphaga</taxon>
        <taxon>Cucujiformia</taxon>
        <taxon>Tenebrionidae</taxon>
        <taxon>Tenebrio</taxon>
    </lineage>
</organism>
<evidence type="ECO:0000313" key="1">
    <source>
        <dbReference type="EMBL" id="KAH0807874.1"/>
    </source>
</evidence>
<keyword evidence="3" id="KW-1185">Reference proteome</keyword>
<evidence type="ECO:0000313" key="2">
    <source>
        <dbReference type="EMBL" id="KAH0807882.1"/>
    </source>
</evidence>
<sequence>MSAMSLCFIRSEKIPPGTVASGITISEEEIGWVSQVGDCQRSCQIVQCRYVISRKDHRLGRKHVQEPVLGKPPSDIMRVQPDKQGHSVRADHDLEDFAFIIRREDVIERHQMVVVFVEQMKMEEAIGFGLVVVAAATRSGQSCGSVNSGDEHGFEGVLK</sequence>
<dbReference type="AlphaFoldDB" id="A0A8J6H491"/>
<gene>
    <name evidence="2" type="ORF">GEV33_014909</name>
    <name evidence="1" type="ORF">GEV33_014917</name>
</gene>
<comment type="caution">
    <text evidence="1">The sequence shown here is derived from an EMBL/GenBank/DDBJ whole genome shotgun (WGS) entry which is preliminary data.</text>
</comment>
<dbReference type="EMBL" id="JABDTM020029588">
    <property type="protein sequence ID" value="KAH0807882.1"/>
    <property type="molecule type" value="Genomic_DNA"/>
</dbReference>
<protein>
    <submittedName>
        <fullName evidence="1">Uncharacterized protein</fullName>
    </submittedName>
</protein>
<dbReference type="EMBL" id="JABDTM020029592">
    <property type="protein sequence ID" value="KAH0807874.1"/>
    <property type="molecule type" value="Genomic_DNA"/>
</dbReference>
<name>A0A8J6H491_TENMO</name>
<dbReference type="Proteomes" id="UP000719412">
    <property type="component" value="Unassembled WGS sequence"/>
</dbReference>
<reference evidence="1" key="1">
    <citation type="journal article" date="2020" name="J Insects Food Feed">
        <title>The yellow mealworm (Tenebrio molitor) genome: a resource for the emerging insects as food and feed industry.</title>
        <authorList>
            <person name="Eriksson T."/>
            <person name="Andere A."/>
            <person name="Kelstrup H."/>
            <person name="Emery V."/>
            <person name="Picard C."/>
        </authorList>
    </citation>
    <scope>NUCLEOTIDE SEQUENCE</scope>
    <source>
        <strain evidence="1">Stoneville</strain>
        <tissue evidence="1">Whole head</tissue>
    </source>
</reference>
<evidence type="ECO:0000313" key="3">
    <source>
        <dbReference type="Proteomes" id="UP000719412"/>
    </source>
</evidence>